<dbReference type="EMBL" id="CP009687">
    <property type="protein sequence ID" value="AKL94446.1"/>
    <property type="molecule type" value="Genomic_DNA"/>
</dbReference>
<dbReference type="Pfam" id="PF04306">
    <property type="entry name" value="DUF456"/>
    <property type="match status" value="1"/>
</dbReference>
<proteinExistence type="predicted"/>
<protein>
    <submittedName>
        <fullName evidence="1">Uncharacterized protein</fullName>
    </submittedName>
</protein>
<dbReference type="KEGG" id="cace:CACET_c09390"/>
<dbReference type="AlphaFoldDB" id="A0A0D8IE45"/>
<accession>A0A0D8IE45</accession>
<organism evidence="1 2">
    <name type="scientific">Clostridium aceticum</name>
    <dbReference type="NCBI Taxonomy" id="84022"/>
    <lineage>
        <taxon>Bacteria</taxon>
        <taxon>Bacillati</taxon>
        <taxon>Bacillota</taxon>
        <taxon>Clostridia</taxon>
        <taxon>Eubacteriales</taxon>
        <taxon>Clostridiaceae</taxon>
        <taxon>Clostridium</taxon>
    </lineage>
</organism>
<dbReference type="Proteomes" id="UP000035704">
    <property type="component" value="Chromosome"/>
</dbReference>
<dbReference type="PANTHER" id="PTHR39165">
    <property type="entry name" value="IG HYPOTHETICAL 17883"/>
    <property type="match status" value="1"/>
</dbReference>
<dbReference type="InterPro" id="IPR007403">
    <property type="entry name" value="DUF456"/>
</dbReference>
<evidence type="ECO:0000313" key="2">
    <source>
        <dbReference type="Proteomes" id="UP000035704"/>
    </source>
</evidence>
<dbReference type="PATRIC" id="fig|84022.5.peg.2388"/>
<gene>
    <name evidence="1" type="ORF">CACET_c09390</name>
</gene>
<dbReference type="STRING" id="84022.CACET_c09390"/>
<dbReference type="OrthoDB" id="1955085at2"/>
<name>A0A0D8IE45_9CLOT</name>
<dbReference type="RefSeq" id="WP_044823414.1">
    <property type="nucleotide sequence ID" value="NZ_CP009687.1"/>
</dbReference>
<evidence type="ECO:0000313" key="1">
    <source>
        <dbReference type="EMBL" id="AKL94446.1"/>
    </source>
</evidence>
<dbReference type="PANTHER" id="PTHR39165:SF1">
    <property type="entry name" value="DUF456 DOMAIN-CONTAINING PROTEIN"/>
    <property type="match status" value="1"/>
</dbReference>
<reference evidence="1 2" key="1">
    <citation type="submission" date="2014-10" db="EMBL/GenBank/DDBJ databases">
        <title>Genome sequence of Clostridium aceticum DSM 1496.</title>
        <authorList>
            <person name="Poehlein A."/>
            <person name="Schiel-Bengelsdorf B."/>
            <person name="Gottschalk G."/>
            <person name="Duerre P."/>
            <person name="Daniel R."/>
        </authorList>
    </citation>
    <scope>NUCLEOTIDE SEQUENCE [LARGE SCALE GENOMIC DNA]</scope>
    <source>
        <strain evidence="1 2">DSM 1496</strain>
    </source>
</reference>
<sequence length="159" mass="17166">MENTLMVISFVLIILGVMGIFLPILPGPILVLVGIVLYGFVTDFAVISLYWIVLFSILTFITIVVDYLASFMTAKKFNVSSWGMIGMFIGGFSGLVILNVVGLIIGQVVGLTLGELLSGREWKESIKAGGAGVIAYFVSLVVKLLITAIVVGIFIYLIR</sequence>
<keyword evidence="2" id="KW-1185">Reference proteome</keyword>